<feature type="compositionally biased region" description="Basic and acidic residues" evidence="1">
    <location>
        <begin position="435"/>
        <end position="445"/>
    </location>
</feature>
<dbReference type="Proteomes" id="UP001055219">
    <property type="component" value="Unassembled WGS sequence"/>
</dbReference>
<organism evidence="3 4">
    <name type="scientific">Emericellopsis cladophorae</name>
    <dbReference type="NCBI Taxonomy" id="2686198"/>
    <lineage>
        <taxon>Eukaryota</taxon>
        <taxon>Fungi</taxon>
        <taxon>Dikarya</taxon>
        <taxon>Ascomycota</taxon>
        <taxon>Pezizomycotina</taxon>
        <taxon>Sordariomycetes</taxon>
        <taxon>Hypocreomycetidae</taxon>
        <taxon>Hypocreales</taxon>
        <taxon>Bionectriaceae</taxon>
        <taxon>Emericellopsis</taxon>
    </lineage>
</organism>
<protein>
    <submittedName>
        <fullName evidence="3">Uncharacterized protein</fullName>
    </submittedName>
</protein>
<feature type="region of interest" description="Disordered" evidence="1">
    <location>
        <begin position="435"/>
        <end position="493"/>
    </location>
</feature>
<evidence type="ECO:0000256" key="2">
    <source>
        <dbReference type="SAM" id="Phobius"/>
    </source>
</evidence>
<dbReference type="AlphaFoldDB" id="A0A9Q0BIC1"/>
<proteinExistence type="predicted"/>
<feature type="transmembrane region" description="Helical" evidence="2">
    <location>
        <begin position="51"/>
        <end position="73"/>
    </location>
</feature>
<comment type="caution">
    <text evidence="3">The sequence shown here is derived from an EMBL/GenBank/DDBJ whole genome shotgun (WGS) entry which is preliminary data.</text>
</comment>
<keyword evidence="2" id="KW-0472">Membrane</keyword>
<feature type="transmembrane region" description="Helical" evidence="2">
    <location>
        <begin position="208"/>
        <end position="233"/>
    </location>
</feature>
<dbReference type="RefSeq" id="XP_051366576.1">
    <property type="nucleotide sequence ID" value="XM_051503330.1"/>
</dbReference>
<name>A0A9Q0BIC1_9HYPO</name>
<gene>
    <name evidence="3" type="ORF">J7T54_006059</name>
</gene>
<dbReference type="OrthoDB" id="2126185at2759"/>
<sequence length="558" mass="61369">MRGLLPQTATKQQHQSFNAVNPLDLSVSGPDPKIFNMAPVPLEQQVNYQSVALVAGHVIAAVLLTVGVGRSLYRSKRALGPAQDTRERRHSRATLIPVFAILALLSLGSASYAALQHAVLSYKVWAGERDIAVPLRVYGDKGLFPFGENATDVYPGLWMTDTPVQLDSFEILAERARRFWWGQQIEMGLIPWNLFLSVEGRRRNMSNLWAYSLLGQLVSLSFGQNLFFIALLLTPSPLPPRVGRFFTLKPSTWTPSIFISASCLGLAYAALWNARQAVNSPNAAPAVLLSRSLTVMPLVLPYLLPASWGRTLTSHRDTHQAYATLFKLASLGSFVLHVKVSYEGLLHSAPSAYYHRHSKYLPFDMEKRSAWERTTSAIGRILSATSDHPVVSGAGFDVLLSGTSLGLWAAVRATDVADILAASIPWYTHAQHERDFEHRDADKSPRAVATKTHHDEPAPSPRRRGRPRKVKRESDSVSDASYEPTPSEAAALVEGDEVKEAGELDWESSAVAWGLTALGGLGAGSAGVLGKLPLDKGQQLEREYDYKYVKCRRKRGVL</sequence>
<feature type="compositionally biased region" description="Basic residues" evidence="1">
    <location>
        <begin position="461"/>
        <end position="471"/>
    </location>
</feature>
<feature type="transmembrane region" description="Helical" evidence="2">
    <location>
        <begin position="283"/>
        <end position="304"/>
    </location>
</feature>
<dbReference type="EMBL" id="JAGIXG020000001">
    <property type="protein sequence ID" value="KAI6785720.1"/>
    <property type="molecule type" value="Genomic_DNA"/>
</dbReference>
<reference evidence="3" key="2">
    <citation type="submission" date="2022-07" db="EMBL/GenBank/DDBJ databases">
        <authorList>
            <person name="Goncalves M.F.M."/>
            <person name="Hilario S."/>
            <person name="Van De Peer Y."/>
            <person name="Esteves A.C."/>
            <person name="Alves A."/>
        </authorList>
    </citation>
    <scope>NUCLEOTIDE SEQUENCE</scope>
    <source>
        <strain evidence="3">MUM 19.33</strain>
    </source>
</reference>
<reference evidence="3" key="1">
    <citation type="journal article" date="2021" name="J Fungi (Basel)">
        <title>Genomic and Metabolomic Analyses of the Marine Fungus Emericellopsis cladophorae: Insights into Saltwater Adaptability Mechanisms and Its Biosynthetic Potential.</title>
        <authorList>
            <person name="Goncalves M.F.M."/>
            <person name="Hilario S."/>
            <person name="Van de Peer Y."/>
            <person name="Esteves A.C."/>
            <person name="Alves A."/>
        </authorList>
    </citation>
    <scope>NUCLEOTIDE SEQUENCE</scope>
    <source>
        <strain evidence="3">MUM 19.33</strain>
    </source>
</reference>
<feature type="transmembrane region" description="Helical" evidence="2">
    <location>
        <begin position="253"/>
        <end position="271"/>
    </location>
</feature>
<accession>A0A9Q0BIC1</accession>
<evidence type="ECO:0000256" key="1">
    <source>
        <dbReference type="SAM" id="MobiDB-lite"/>
    </source>
</evidence>
<feature type="transmembrane region" description="Helical" evidence="2">
    <location>
        <begin position="94"/>
        <end position="115"/>
    </location>
</feature>
<evidence type="ECO:0000313" key="3">
    <source>
        <dbReference type="EMBL" id="KAI6785720.1"/>
    </source>
</evidence>
<keyword evidence="4" id="KW-1185">Reference proteome</keyword>
<dbReference type="GeneID" id="75832537"/>
<evidence type="ECO:0000313" key="4">
    <source>
        <dbReference type="Proteomes" id="UP001055219"/>
    </source>
</evidence>
<keyword evidence="2" id="KW-0812">Transmembrane</keyword>
<keyword evidence="2" id="KW-1133">Transmembrane helix</keyword>